<gene>
    <name evidence="1" type="ORF">SEPCBS57363_000750</name>
</gene>
<protein>
    <submittedName>
        <fullName evidence="1">Uncharacterized protein</fullName>
    </submittedName>
</protein>
<dbReference type="Proteomes" id="UP001642501">
    <property type="component" value="Unassembled WGS sequence"/>
</dbReference>
<keyword evidence="2" id="KW-1185">Reference proteome</keyword>
<sequence length="140" mass="16209">MAKHTLYLVTYDRGVYSTTGKTKPYHWLFFIQVNFGGEKNQGIVHQLRGMPGGFYYRGPEDLDLNKSGTLKEQLEVGEVDDSRLSRVHDILKDVRIETNESSTWNCQNWTLDGFEKLKAEGFAYDYLTAEAIKHWLREGQ</sequence>
<evidence type="ECO:0000313" key="1">
    <source>
        <dbReference type="EMBL" id="CAK7263821.1"/>
    </source>
</evidence>
<dbReference type="EMBL" id="CAWUOM010000007">
    <property type="protein sequence ID" value="CAK7263821.1"/>
    <property type="molecule type" value="Genomic_DNA"/>
</dbReference>
<proteinExistence type="predicted"/>
<evidence type="ECO:0000313" key="2">
    <source>
        <dbReference type="Proteomes" id="UP001642501"/>
    </source>
</evidence>
<reference evidence="1 2" key="1">
    <citation type="submission" date="2024-01" db="EMBL/GenBank/DDBJ databases">
        <authorList>
            <person name="Allen C."/>
            <person name="Tagirdzhanova G."/>
        </authorList>
    </citation>
    <scope>NUCLEOTIDE SEQUENCE [LARGE SCALE GENOMIC DNA]</scope>
    <source>
        <strain evidence="1 2">CBS 573.63</strain>
    </source>
</reference>
<dbReference type="InterPro" id="IPR046670">
    <property type="entry name" value="DUF6540"/>
</dbReference>
<accession>A0ABP0DA94</accession>
<organism evidence="1 2">
    <name type="scientific">Sporothrix epigloea</name>
    <dbReference type="NCBI Taxonomy" id="1892477"/>
    <lineage>
        <taxon>Eukaryota</taxon>
        <taxon>Fungi</taxon>
        <taxon>Dikarya</taxon>
        <taxon>Ascomycota</taxon>
        <taxon>Pezizomycotina</taxon>
        <taxon>Sordariomycetes</taxon>
        <taxon>Sordariomycetidae</taxon>
        <taxon>Ophiostomatales</taxon>
        <taxon>Ophiostomataceae</taxon>
        <taxon>Sporothrix</taxon>
    </lineage>
</organism>
<dbReference type="Pfam" id="PF20174">
    <property type="entry name" value="DUF6540"/>
    <property type="match status" value="1"/>
</dbReference>
<name>A0ABP0DA94_9PEZI</name>
<comment type="caution">
    <text evidence="1">The sequence shown here is derived from an EMBL/GenBank/DDBJ whole genome shotgun (WGS) entry which is preliminary data.</text>
</comment>